<evidence type="ECO:0000313" key="1">
    <source>
        <dbReference type="EMBL" id="NUV30789.1"/>
    </source>
</evidence>
<keyword evidence="2" id="KW-1185">Reference proteome</keyword>
<dbReference type="RefSeq" id="WP_175457071.1">
    <property type="nucleotide sequence ID" value="NZ_JAANNT010000020.1"/>
</dbReference>
<evidence type="ECO:0000313" key="2">
    <source>
        <dbReference type="Proteomes" id="UP000540128"/>
    </source>
</evidence>
<dbReference type="AlphaFoldDB" id="A0A7Y6CDF4"/>
<accession>A0A7Y6CDF4</accession>
<protein>
    <submittedName>
        <fullName evidence="1">Uncharacterized protein</fullName>
    </submittedName>
</protein>
<name>A0A7Y6CDF4_9ACTN</name>
<sequence length="244" mass="27153">MVDTQPKPSHTTAWKRNGGARRADVSTQYIFEAAELLRELGTPHASLLAENLLGNIAHVCNWSSPRSARWGRGPAWGPCGMKVQLPHQRCPEHAGWPLAEGEPDPTPGRCTATLDSELDDPRWRLNSGGYRCPFETRSGSNRCIHHDPKPEELCPGGYDEEPCVEPNVLFLCLKHKQANHARALEDLHLYARSSFCPKCYVEEDVDCRTPRGNFAAIHAARVKVAVRMPEGEALQSRVAHYTDA</sequence>
<dbReference type="EMBL" id="JAANNT010000020">
    <property type="protein sequence ID" value="NUV30789.1"/>
    <property type="molecule type" value="Genomic_DNA"/>
</dbReference>
<reference evidence="1 2" key="1">
    <citation type="submission" date="2020-03" db="EMBL/GenBank/DDBJ databases">
        <title>Complete genome sequence of sixteen Streptomyces strains facilitates identification of candidate genes involved in plant growth-promotion in grain legumes and cereals.</title>
        <authorList>
            <person name="Gopalakrishnan S."/>
            <person name="Thakur V."/>
            <person name="Saxena R."/>
            <person name="Vadlamudi S."/>
            <person name="Purohit S."/>
            <person name="Kumar V."/>
            <person name="Rathore A."/>
            <person name="Chitikineni A."/>
            <person name="Varshney R.K."/>
        </authorList>
    </citation>
    <scope>NUCLEOTIDE SEQUENCE [LARGE SCALE GENOMIC DNA]</scope>
    <source>
        <strain evidence="1 2">KAI-180</strain>
    </source>
</reference>
<dbReference type="Proteomes" id="UP000540128">
    <property type="component" value="Unassembled WGS sequence"/>
</dbReference>
<comment type="caution">
    <text evidence="1">The sequence shown here is derived from an EMBL/GenBank/DDBJ whole genome shotgun (WGS) entry which is preliminary data.</text>
</comment>
<proteinExistence type="predicted"/>
<organism evidence="1 2">
    <name type="scientific">Streptomyces odorifer</name>
    <dbReference type="NCBI Taxonomy" id="53450"/>
    <lineage>
        <taxon>Bacteria</taxon>
        <taxon>Bacillati</taxon>
        <taxon>Actinomycetota</taxon>
        <taxon>Actinomycetes</taxon>
        <taxon>Kitasatosporales</taxon>
        <taxon>Streptomycetaceae</taxon>
        <taxon>Streptomyces</taxon>
        <taxon>Streptomyces albidoflavus group</taxon>
    </lineage>
</organism>
<gene>
    <name evidence="1" type="ORF">G6W59_21185</name>
</gene>